<sequence length="1372" mass="153486">MAIVKNNFGVSRLDEELMVGGKGSKATDGDDEQELQKRNSDSDSDSEGTGGEDDEDDDDDDDEDDMDEDEDDIDSGAGSDDFDLSELGEIGEEFCQVGDNSCSIPYELYDLKDLGEILSVDVWNELLTEEERFSLAEYLPDMDQDTFTRTLKQLFSGNNFHFGNPVAKLFDLLKGGLCQPRVKMYRQGLHFLQKREHYHRLRKYQNSMVGNCVHMRDAWSNCKGYSMQEKLRVLSIRKSQKSLVYENMQGIGGEIDGSHEGLLARGQKDIRVGSRMGSRAMRPAIVGQSLRDWSMMKHGKQNHKGNFNSAGSKNISANDTMGSSQIHQGLGTKSRPNSSKLALPWQDTALLKYDLEPSHSRRGQIRSENELEESSYDMSLLRDRSATHAGTMAKSKYGRKQEFLKSEDYYGSERYADSLSSLKNQNSNLHARNRPINSMADMEMLRGRPVGDRNLYDYPFRDAGKKPKYLDKFQLSALEDQMNVGKDRALPLKGMPVDWPDESPAFRHSNPQGAFSGNQPVKFDGWDARPKKSNVGQELRTSKHNLTPFPKGKSYIVPTQTIYPPDYRGKTFQTGGKMSSIRNGGLDMEDPRQFNRHTQSQSEETESDSSDQDDDDEEEEYNPLKKKLGYGGRPTTAKPDKITRKGKEFAQSLNYSSKKVMDIGEQMYMPEFPLSSSGRSKDKMLSPNFPHNHAASSLQESVFPGSVKLSDDGKLTNKSMKNGHVLVDPAERMQIPMSKVLHAEKKRKGKVDYDNSVSQPKYTEEYTDEEDGKIISKSGKKGIKTEALENPMMSLVGCNSVSKKRKGKADLTYMEGLDGTDYIQCGPDQQTDDPSSLKKRGRRQVEAQNSPSMVVSEPLVPDREVADIEPEAKPVKKPYVPITPTVHTGFSFSIVHLLTAIRFAMVTPLPDDGSQIGNLQVKIETGVSGDPEIAGSKNLLSLTVQEIVSRVKLNPGDPCILETQEPLQDLVRGVLKIFSYKTAPLGAKSWKALVVYEKTTKSWSWIGPVLPTSSSDPDIAKEETSPEAWGLPHKMLVKLVDSFANWLKSGQETLQQIGSLPPPPMALMQPVLDEKERFRDLRAQKSLSTISPNTEEVRAYFRREEVLRYLVPDRAFSYTAADGKKTTVAPLRRCGGKPTSKARDHFMLKIDRPPHVTILCLVRDAAARLPGGIGTRADVCTLIRDSQYVVEDVGDAQVNQVVSGALDRLHYERDPCVLFDGDRKLWVYMHRNREEEDFDDDGTASTKKWKRQRKDPAEESGAVPGAFLGAGEQNSLASDLNLDQLSMGLDGRMEVMYNKDLRPSGVEKSESFVLPAQIDHQGQPVAWGLNPLQENKMACQENTTTEVLDDGTFNRERTVDPDSIDLAEDCVH</sequence>
<evidence type="ECO:0000256" key="3">
    <source>
        <dbReference type="SAM" id="MobiDB-lite"/>
    </source>
</evidence>
<dbReference type="Gramene" id="RZC83858">
    <property type="protein sequence ID" value="RZC83858"/>
    <property type="gene ID" value="C5167_046644"/>
</dbReference>
<evidence type="ECO:0000256" key="2">
    <source>
        <dbReference type="ARBA" id="ARBA00023242"/>
    </source>
</evidence>
<feature type="region of interest" description="Disordered" evidence="3">
    <location>
        <begin position="529"/>
        <end position="552"/>
    </location>
</feature>
<feature type="region of interest" description="Disordered" evidence="3">
    <location>
        <begin position="1236"/>
        <end position="1269"/>
    </location>
</feature>
<feature type="region of interest" description="Disordered" evidence="3">
    <location>
        <begin position="822"/>
        <end position="851"/>
    </location>
</feature>
<organism evidence="5 6">
    <name type="scientific">Papaver somniferum</name>
    <name type="common">Opium poppy</name>
    <dbReference type="NCBI Taxonomy" id="3469"/>
    <lineage>
        <taxon>Eukaryota</taxon>
        <taxon>Viridiplantae</taxon>
        <taxon>Streptophyta</taxon>
        <taxon>Embryophyta</taxon>
        <taxon>Tracheophyta</taxon>
        <taxon>Spermatophyta</taxon>
        <taxon>Magnoliopsida</taxon>
        <taxon>Ranunculales</taxon>
        <taxon>Papaveraceae</taxon>
        <taxon>Papaveroideae</taxon>
        <taxon>Papaver</taxon>
    </lineage>
</organism>
<proteinExistence type="predicted"/>
<dbReference type="InterPro" id="IPR057748">
    <property type="entry name" value="NFRKB_WH_2"/>
</dbReference>
<dbReference type="EMBL" id="CM010725">
    <property type="protein sequence ID" value="RZC83858.1"/>
    <property type="molecule type" value="Genomic_DNA"/>
</dbReference>
<comment type="subcellular location">
    <subcellularLocation>
        <location evidence="1">Nucleus</location>
    </subcellularLocation>
</comment>
<dbReference type="STRING" id="3469.A0A4Y7LH32"/>
<evidence type="ECO:0000313" key="6">
    <source>
        <dbReference type="Proteomes" id="UP000316621"/>
    </source>
</evidence>
<dbReference type="InterPro" id="IPR024867">
    <property type="entry name" value="NFRKB"/>
</dbReference>
<dbReference type="CDD" id="cd21865">
    <property type="entry name" value="DEUBAD_NFRKB"/>
    <property type="match status" value="1"/>
</dbReference>
<feature type="compositionally biased region" description="Polar residues" evidence="3">
    <location>
        <begin position="571"/>
        <end position="582"/>
    </location>
</feature>
<feature type="region of interest" description="Disordered" evidence="3">
    <location>
        <begin position="1"/>
        <end position="83"/>
    </location>
</feature>
<dbReference type="Pfam" id="PF25793">
    <property type="entry name" value="WHD_2nd_NFRKB"/>
    <property type="match status" value="1"/>
</dbReference>
<feature type="region of interest" description="Disordered" evidence="3">
    <location>
        <begin position="567"/>
        <end position="645"/>
    </location>
</feature>
<keyword evidence="6" id="KW-1185">Reference proteome</keyword>
<dbReference type="PROSITE" id="PS51916">
    <property type="entry name" value="DEUBAD"/>
    <property type="match status" value="1"/>
</dbReference>
<dbReference type="GO" id="GO:0031011">
    <property type="term" value="C:Ino80 complex"/>
    <property type="evidence" value="ECO:0007669"/>
    <property type="project" value="EnsemblPlants"/>
</dbReference>
<protein>
    <recommendedName>
        <fullName evidence="4">DEUBAD domain-containing protein</fullName>
    </recommendedName>
</protein>
<dbReference type="OMA" id="GSEMCQV"/>
<evidence type="ECO:0000256" key="1">
    <source>
        <dbReference type="ARBA" id="ARBA00004123"/>
    </source>
</evidence>
<reference evidence="5 6" key="1">
    <citation type="journal article" date="2018" name="Science">
        <title>The opium poppy genome and morphinan production.</title>
        <authorList>
            <person name="Guo L."/>
            <person name="Winzer T."/>
            <person name="Yang X."/>
            <person name="Li Y."/>
            <person name="Ning Z."/>
            <person name="He Z."/>
            <person name="Teodor R."/>
            <person name="Lu Y."/>
            <person name="Bowser T.A."/>
            <person name="Graham I.A."/>
            <person name="Ye K."/>
        </authorList>
    </citation>
    <scope>NUCLEOTIDE SEQUENCE [LARGE SCALE GENOMIC DNA]</scope>
    <source>
        <strain evidence="6">cv. HN1</strain>
        <tissue evidence="5">Leaves</tissue>
    </source>
</reference>
<feature type="compositionally biased region" description="Acidic residues" evidence="3">
    <location>
        <begin position="603"/>
        <end position="621"/>
    </location>
</feature>
<accession>A0A4Y7LH32</accession>
<feature type="domain" description="DEUBAD" evidence="4">
    <location>
        <begin position="105"/>
        <end position="218"/>
    </location>
</feature>
<keyword evidence="2" id="KW-0539">Nucleus</keyword>
<gene>
    <name evidence="5" type="ORF">C5167_046644</name>
</gene>
<evidence type="ECO:0000259" key="4">
    <source>
        <dbReference type="PROSITE" id="PS51916"/>
    </source>
</evidence>
<dbReference type="InterPro" id="IPR044867">
    <property type="entry name" value="DEUBAD_dom"/>
</dbReference>
<dbReference type="PANTHER" id="PTHR13052">
    <property type="entry name" value="NFRKB-RELATED"/>
    <property type="match status" value="1"/>
</dbReference>
<dbReference type="PANTHER" id="PTHR13052:SF0">
    <property type="entry name" value="DNA-BINDING PROTEIN-LIKE"/>
    <property type="match status" value="1"/>
</dbReference>
<dbReference type="Proteomes" id="UP000316621">
    <property type="component" value="Chromosome 11"/>
</dbReference>
<name>A0A4Y7LH32_PAPSO</name>
<feature type="compositionally biased region" description="Acidic residues" evidence="3">
    <location>
        <begin position="42"/>
        <end position="83"/>
    </location>
</feature>
<evidence type="ECO:0000313" key="5">
    <source>
        <dbReference type="EMBL" id="RZC83858.1"/>
    </source>
</evidence>